<organism evidence="1 2">
    <name type="scientific">Enterovibrio norvegicus FF-454</name>
    <dbReference type="NCBI Taxonomy" id="1185651"/>
    <lineage>
        <taxon>Bacteria</taxon>
        <taxon>Pseudomonadati</taxon>
        <taxon>Pseudomonadota</taxon>
        <taxon>Gammaproteobacteria</taxon>
        <taxon>Vibrionales</taxon>
        <taxon>Vibrionaceae</taxon>
        <taxon>Enterovibrio</taxon>
    </lineage>
</organism>
<proteinExistence type="predicted"/>
<gene>
    <name evidence="1" type="ORF">A1OK_20360</name>
</gene>
<comment type="caution">
    <text evidence="1">The sequence shown here is derived from an EMBL/GenBank/DDBJ whole genome shotgun (WGS) entry which is preliminary data.</text>
</comment>
<keyword evidence="2" id="KW-1185">Reference proteome</keyword>
<name>A0A1E5CBY3_9GAMM</name>
<dbReference type="Proteomes" id="UP000095039">
    <property type="component" value="Unassembled WGS sequence"/>
</dbReference>
<accession>A0A1E5CBY3</accession>
<dbReference type="AlphaFoldDB" id="A0A1E5CBY3"/>
<sequence length="71" mass="8158">MNISDYFFIQRLIHFHQCISIRPSVHIYATKALSKITPVFKQTAGMAEKKKKKASGTPLALMFIYQGISRR</sequence>
<reference evidence="1 2" key="1">
    <citation type="journal article" date="2012" name="Science">
        <title>Ecological populations of bacteria act as socially cohesive units of antibiotic production and resistance.</title>
        <authorList>
            <person name="Cordero O.X."/>
            <person name="Wildschutte H."/>
            <person name="Kirkup B."/>
            <person name="Proehl S."/>
            <person name="Ngo L."/>
            <person name="Hussain F."/>
            <person name="Le Roux F."/>
            <person name="Mincer T."/>
            <person name="Polz M.F."/>
        </authorList>
    </citation>
    <scope>NUCLEOTIDE SEQUENCE [LARGE SCALE GENOMIC DNA]</scope>
    <source>
        <strain evidence="1 2">FF-454</strain>
    </source>
</reference>
<protein>
    <submittedName>
        <fullName evidence="1">Uncharacterized protein</fullName>
    </submittedName>
</protein>
<evidence type="ECO:0000313" key="1">
    <source>
        <dbReference type="EMBL" id="OEE62937.1"/>
    </source>
</evidence>
<dbReference type="EMBL" id="AJWN02000032">
    <property type="protein sequence ID" value="OEE62937.1"/>
    <property type="molecule type" value="Genomic_DNA"/>
</dbReference>
<evidence type="ECO:0000313" key="2">
    <source>
        <dbReference type="Proteomes" id="UP000095039"/>
    </source>
</evidence>